<dbReference type="InterPro" id="IPR050496">
    <property type="entry name" value="SNF2_RAD54_helicase_repair"/>
</dbReference>
<keyword evidence="9" id="KW-1185">Reference proteome</keyword>
<dbReference type="PANTHER" id="PTHR45629:SF7">
    <property type="entry name" value="DNA EXCISION REPAIR PROTEIN ERCC-6-RELATED"/>
    <property type="match status" value="1"/>
</dbReference>
<evidence type="ECO:0000256" key="3">
    <source>
        <dbReference type="ARBA" id="ARBA00022840"/>
    </source>
</evidence>
<dbReference type="GO" id="GO:0016787">
    <property type="term" value="F:hydrolase activity"/>
    <property type="evidence" value="ECO:0007669"/>
    <property type="project" value="UniProtKB-KW"/>
</dbReference>
<dbReference type="GO" id="GO:0015616">
    <property type="term" value="F:DNA translocase activity"/>
    <property type="evidence" value="ECO:0007669"/>
    <property type="project" value="TreeGrafter"/>
</dbReference>
<organism evidence="8 9">
    <name type="scientific">Brettanomyces naardenensis</name>
    <name type="common">Yeast</name>
    <dbReference type="NCBI Taxonomy" id="13370"/>
    <lineage>
        <taxon>Eukaryota</taxon>
        <taxon>Fungi</taxon>
        <taxon>Dikarya</taxon>
        <taxon>Ascomycota</taxon>
        <taxon>Saccharomycotina</taxon>
        <taxon>Pichiomycetes</taxon>
        <taxon>Pichiales</taxon>
        <taxon>Pichiaceae</taxon>
        <taxon>Brettanomyces</taxon>
    </lineage>
</organism>
<dbReference type="GO" id="GO:0000724">
    <property type="term" value="P:double-strand break repair via homologous recombination"/>
    <property type="evidence" value="ECO:0007669"/>
    <property type="project" value="TreeGrafter"/>
</dbReference>
<dbReference type="Proteomes" id="UP000290900">
    <property type="component" value="Unassembled WGS sequence"/>
</dbReference>
<dbReference type="CDD" id="cd18004">
    <property type="entry name" value="DEXHc_RAD54"/>
    <property type="match status" value="1"/>
</dbReference>
<dbReference type="SMART" id="SM00490">
    <property type="entry name" value="HELICc"/>
    <property type="match status" value="1"/>
</dbReference>
<dbReference type="EMBL" id="CAACVR010000017">
    <property type="protein sequence ID" value="VEU22089.1"/>
    <property type="molecule type" value="Genomic_DNA"/>
</dbReference>
<gene>
    <name evidence="8" type="ORF">BRENAR_LOCUS2821</name>
</gene>
<dbReference type="Gene3D" id="3.40.50.10810">
    <property type="entry name" value="Tandem AAA-ATPase domain"/>
    <property type="match status" value="1"/>
</dbReference>
<dbReference type="Gene3D" id="3.40.50.300">
    <property type="entry name" value="P-loop containing nucleotide triphosphate hydrolases"/>
    <property type="match status" value="1"/>
</dbReference>
<evidence type="ECO:0000313" key="9">
    <source>
        <dbReference type="Proteomes" id="UP000290900"/>
    </source>
</evidence>
<dbReference type="Pfam" id="PF00271">
    <property type="entry name" value="Helicase_C"/>
    <property type="match status" value="1"/>
</dbReference>
<dbReference type="InterPro" id="IPR000330">
    <property type="entry name" value="SNF2_N"/>
</dbReference>
<dbReference type="FunFam" id="3.40.50.10810:FF:000020">
    <property type="entry name" value="DNA repair and recombination protein RAD54B"/>
    <property type="match status" value="1"/>
</dbReference>
<evidence type="ECO:0000313" key="8">
    <source>
        <dbReference type="EMBL" id="VEU22089.1"/>
    </source>
</evidence>
<dbReference type="PROSITE" id="PS51194">
    <property type="entry name" value="HELICASE_CTER"/>
    <property type="match status" value="1"/>
</dbReference>
<feature type="domain" description="Helicase C-terminal" evidence="7">
    <location>
        <begin position="573"/>
        <end position="729"/>
    </location>
</feature>
<evidence type="ECO:0000256" key="2">
    <source>
        <dbReference type="ARBA" id="ARBA00022801"/>
    </source>
</evidence>
<dbReference type="GO" id="GO:0005524">
    <property type="term" value="F:ATP binding"/>
    <property type="evidence" value="ECO:0007669"/>
    <property type="project" value="InterPro"/>
</dbReference>
<dbReference type="PROSITE" id="PS51192">
    <property type="entry name" value="HELICASE_ATP_BIND_1"/>
    <property type="match status" value="1"/>
</dbReference>
<evidence type="ECO:0000256" key="1">
    <source>
        <dbReference type="ARBA" id="ARBA00022741"/>
    </source>
</evidence>
<dbReference type="InterPro" id="IPR001650">
    <property type="entry name" value="Helicase_C-like"/>
</dbReference>
<keyword evidence="3" id="KW-0067">ATP-binding</keyword>
<keyword evidence="2" id="KW-0378">Hydrolase</keyword>
<dbReference type="FunCoup" id="A0A448YMB3">
    <property type="interactions" value="52"/>
</dbReference>
<dbReference type="Pfam" id="PF00176">
    <property type="entry name" value="SNF2-rel_dom"/>
    <property type="match status" value="1"/>
</dbReference>
<dbReference type="InterPro" id="IPR038718">
    <property type="entry name" value="SNF2-like_sf"/>
</dbReference>
<dbReference type="GO" id="GO:0007131">
    <property type="term" value="P:reciprocal meiotic recombination"/>
    <property type="evidence" value="ECO:0007669"/>
    <property type="project" value="TreeGrafter"/>
</dbReference>
<dbReference type="Gene3D" id="1.20.120.850">
    <property type="entry name" value="SWI2/SNF2 ATPases, N-terminal domain"/>
    <property type="match status" value="1"/>
</dbReference>
<dbReference type="SMART" id="SM00487">
    <property type="entry name" value="DEXDc"/>
    <property type="match status" value="1"/>
</dbReference>
<dbReference type="AlphaFoldDB" id="A0A448YMB3"/>
<keyword evidence="4" id="KW-0175">Coiled coil</keyword>
<feature type="domain" description="Helicase ATP-binding" evidence="6">
    <location>
        <begin position="233"/>
        <end position="412"/>
    </location>
</feature>
<evidence type="ECO:0000256" key="4">
    <source>
        <dbReference type="SAM" id="Coils"/>
    </source>
</evidence>
<evidence type="ECO:0000259" key="6">
    <source>
        <dbReference type="PROSITE" id="PS51192"/>
    </source>
</evidence>
<protein>
    <submittedName>
        <fullName evidence="8">DEKNAAC103090</fullName>
    </submittedName>
</protein>
<dbReference type="SUPFAM" id="SSF52540">
    <property type="entry name" value="P-loop containing nucleoside triphosphate hydrolases"/>
    <property type="match status" value="2"/>
</dbReference>
<dbReference type="OrthoDB" id="413460at2759"/>
<dbReference type="InterPro" id="IPR014001">
    <property type="entry name" value="Helicase_ATP-bd"/>
</dbReference>
<dbReference type="STRING" id="13370.A0A448YMB3"/>
<name>A0A448YMB3_BRENA</name>
<dbReference type="InterPro" id="IPR049730">
    <property type="entry name" value="SNF2/RAD54-like_C"/>
</dbReference>
<feature type="region of interest" description="Disordered" evidence="5">
    <location>
        <begin position="1"/>
        <end position="55"/>
    </location>
</feature>
<reference evidence="8 9" key="1">
    <citation type="submission" date="2018-12" db="EMBL/GenBank/DDBJ databases">
        <authorList>
            <person name="Tiukova I."/>
            <person name="Dainat J."/>
        </authorList>
    </citation>
    <scope>NUCLEOTIDE SEQUENCE [LARGE SCALE GENOMIC DNA]</scope>
</reference>
<accession>A0A448YMB3</accession>
<dbReference type="InParanoid" id="A0A448YMB3"/>
<proteinExistence type="predicted"/>
<feature type="coiled-coil region" evidence="4">
    <location>
        <begin position="762"/>
        <end position="809"/>
    </location>
</feature>
<dbReference type="InterPro" id="IPR027417">
    <property type="entry name" value="P-loop_NTPase"/>
</dbReference>
<evidence type="ECO:0000259" key="7">
    <source>
        <dbReference type="PROSITE" id="PS51194"/>
    </source>
</evidence>
<sequence>MLNLNTPFRPVNSRPTSGSVGGSVGGSLKCPLKRPVKRPSSGLTPSPPIQKKHKSGCRNFSVLWRKVTQRKNKPWDGDGTLHLNVDTDVSFVKDEDGSFLGKVFNSQKRIFDGQVFKCGGYECQINEEVDVPQVKPPLLQSRLKTQVRTVKVSKPKAVVVSTPSLRLISKTQKRMASADPLYDPNGIENPLIMVRPPSSDIPVRDVVVDPSVSGMLRPHQREGVKFLYECVMGFGDFKGHGAILADEMGLGKTLQAIALIWTLLKQTPYVGEKPIAAGKVLICCPVTLVNNWKNEFDKWLGDARGLNVLAIDGKQRSFHQSDKQIIKSFSTTKVYQILIIGYEKMQSVASELEDATIDLVICDEGHRLKNSSNKVFKTLESFKIKRRIILTGTPIQNDLTEFYTLINFTNPNVLGSFKDFQKNFMKPILRSREPDCHNRLVIKVGNAKSEQLIELTKKFILRRTNGEITKYLPKRSDYVFFAPPTKLQVQLFNAVSRTQKFTKILQGEGNSMVHDSLSLITTFRKICNSPSLLEKDSFFLEICGRDGDSEENEKFRVDLGRKVKSGKIMLLMKLLSLIYQMTSDEKVVIISNFTQVLDILQKTLESLRLSYSRLDGSTPSKDRGQIVSNFNNSSRDSCFVFLLSAKAGGVGLNLTGASRLIMFDNDWNPSVDIQAMARVHREGQKKPVKIYRLMTRGYIDEKIFQRQLIKTNLSDRFLDDSAGSNEDFFNHSDLKDIFTVDEGGNCNTHDLMLCKCKGTGEINADEDEEEEEEEQVDDLLDEPPNFITALDYSQKCQDKENDIEQTQKQIKRCLKGYRHIDPLGTGINVNTDDEIIDALIRQQDSKKPLVSYIFGKY</sequence>
<keyword evidence="1" id="KW-0547">Nucleotide-binding</keyword>
<dbReference type="CDD" id="cd18793">
    <property type="entry name" value="SF2_C_SNF"/>
    <property type="match status" value="1"/>
</dbReference>
<dbReference type="PANTHER" id="PTHR45629">
    <property type="entry name" value="SNF2/RAD54 FAMILY MEMBER"/>
    <property type="match status" value="1"/>
</dbReference>
<dbReference type="GO" id="GO:0005634">
    <property type="term" value="C:nucleus"/>
    <property type="evidence" value="ECO:0007669"/>
    <property type="project" value="TreeGrafter"/>
</dbReference>
<evidence type="ECO:0000256" key="5">
    <source>
        <dbReference type="SAM" id="MobiDB-lite"/>
    </source>
</evidence>